<feature type="domain" description="URB1 N-terminal" evidence="2">
    <location>
        <begin position="63"/>
        <end position="385"/>
    </location>
</feature>
<evidence type="ECO:0000256" key="1">
    <source>
        <dbReference type="SAM" id="Phobius"/>
    </source>
</evidence>
<dbReference type="InterPro" id="IPR021714">
    <property type="entry name" value="URB1_N"/>
</dbReference>
<dbReference type="InterPro" id="IPR039844">
    <property type="entry name" value="URB1"/>
</dbReference>
<dbReference type="GO" id="GO:0005730">
    <property type="term" value="C:nucleolus"/>
    <property type="evidence" value="ECO:0007669"/>
    <property type="project" value="TreeGrafter"/>
</dbReference>
<evidence type="ECO:0000313" key="6">
    <source>
        <dbReference type="Proteomes" id="UP000011958"/>
    </source>
</evidence>
<keyword evidence="6" id="KW-1185">Reference proteome</keyword>
<sequence>MSNNITVDDLRNLINAKIYSNRSLVLIGLKKILDFFMDCEIRFYENLGSSSVLLSYFNTEVPCKEIFELWMYFHQNNDFPIVSLILEILIFVIRIIGLLGSYTTGNKIIKRILDFHIKSIYRNLSSNIDILVIGTLRLLIEMSCFNLGSFVLEIFKSFDFSHKVISKIMKNFSKVSINTSSRINARFLAFETPRTFMIRFIFCFLEFGPISLKLELFGYKNIFYDIFSGLVKDDLSFMQKVLDIILQFVIFEKGIPRSIKMSIFNENVLNELIALYSETDDGISRSMAIHNFLILLCTKHGMGICFECNGWYPKLETDFKKNKSLLIYNKNLSSFIFKLKITQDILQQELFLKICQACPELIAYCAPQFSLNIRFEPHLTISWLSISSVYQSLVLLPIPLMTFSSISSELILTTILENIIPSALTKVSLSSGLKYNSDLVVFFTANLILSSINKYRQIMTILDKKNDFNMKTFEWKKNRLLLRKMFLKRLPDIRVIFFVFKSVWGKSSNLLKFSVIKLFVYYMETFPEIIFFGKYDYSSILIKGFSEISEEASYGSLILYYLFRISYRFLPISKWWNKNQEFSETIFTTLVKFYLSSRNNEFRNEYKNLISSLLISSNAFSIALRMDSAELILKTLDDVKCFTSRVNIIVDFLGDSLMLYMNSPYKYMDYLVSFIFDYKLEINGRFPSLVLIVLIEQWDYFFKYSMSSDDDKFLIASWLSRVLGFFTLNEDIWEISKKISWKLTKSMEERSFEIACIFNETKLYTEFLEKSFLTGVCSKGSSFCLVTKKFQNISFVNYKYSCVSLSDNFILIDFILHGGISQLYIHFDNIIHYIRYKYINVCLLDVIVLKMMIYVLFFDNREIIYDFNDVILKYFKIIRSIGDVLRDTKDYDRFREIIIEKNRWLDNYLNFGSNFSSFKIRIFSKEFIYLVIDFIEPLDSCLLFEIMNKTYENFIEVLTDDSIRILSLSSDEWNEIFLLLEPYWSKDRFSEIWAEVVKRYIQQIHAFGDTRSDILDFFTLVFGRFFTVNNIEIVTISDFVLILNTGLKNGYSLNHIFELLIAKIFSLPDDSIFTFYEFIGNVFFLIFQNTENIFFSDLVSKICSKSSVFLEIMTEKVCEIVKKYENISTFSPFFFPNLLCFINAYILWKDYSLQKKKLITDKLNHHFVFLLQFIKDDLLNGFLDQNEKGFILFQILYQSIKLNLLFEDGKNILDKLCIGYNNIILSKRSVEMIELVAYRYGNEIVEKYIGIWFNNIIKLLIEYFSDDIKLSDDCLGFMESFANYLKSSGKMLSKYVSQSLLILLIKFGLKNHILLYNVVKFIYYVVKEFKHNIEDSTLFVSLILSSSSNWNDINTNSAIFFEHRLIIVQLLHYLICNLSTHISLYIIESIYNVYTGTTNAVDVILLDILQKYEEFVRHNFFNKKIILNIQSETKKNIPLEISFDTDDITVFLSSEILKKSIYSFPIMKESLLDFSQIYKDDLWLYCDVIENVYDFSFFLPLVLAYLISNEHILIKFLIDSNILGYVLISLSSDDRTIRKMALTVLSMFENKIICFSEKNQILMFFQLLKSSISLSGMELEPIPYVVSLFMALSIQIIINPSHFLFDEVCRFYLQRSKLDFHDIPIFFSLWNSSSDYYKQSNWLMSFLSSGLRTLSDYNIYKKRHIFELLCCLFSSEIVTNDIRFKIIKLFWFASNIYEVNVSLVRDYGILSWIDQQIAICKDGTLKIMLERLFLRFHHSRLSNLYKYKLNLSREKKKL</sequence>
<evidence type="ECO:0000259" key="3">
    <source>
        <dbReference type="Pfam" id="PF16201"/>
    </source>
</evidence>
<dbReference type="PANTHER" id="PTHR13500:SF0">
    <property type="entry name" value="NUCLEOLAR PRE-RIBOSOMAL-ASSOCIATED PROTEIN 1"/>
    <property type="match status" value="1"/>
</dbReference>
<gene>
    <name evidence="5" type="ORF">PNEG_02755</name>
</gene>
<accession>M7P539</accession>
<dbReference type="GeneID" id="19896446"/>
<keyword evidence="1" id="KW-0812">Transmembrane</keyword>
<dbReference type="Pfam" id="PF11707">
    <property type="entry name" value="Npa1"/>
    <property type="match status" value="1"/>
</dbReference>
<dbReference type="HOGENOM" id="CLU_235486_0_0_1"/>
<evidence type="ECO:0000259" key="2">
    <source>
        <dbReference type="Pfam" id="PF11707"/>
    </source>
</evidence>
<keyword evidence="1" id="KW-0472">Membrane</keyword>
<dbReference type="OMA" id="VVWVWQS"/>
<evidence type="ECO:0008006" key="7">
    <source>
        <dbReference type="Google" id="ProtNLM"/>
    </source>
</evidence>
<evidence type="ECO:0000259" key="4">
    <source>
        <dbReference type="Pfam" id="PF26140"/>
    </source>
</evidence>
<dbReference type="InterPro" id="IPR059018">
    <property type="entry name" value="HEAT_URB1"/>
</dbReference>
<name>M7P539_PNEMU</name>
<proteinExistence type="predicted"/>
<dbReference type="Proteomes" id="UP000011958">
    <property type="component" value="Unassembled WGS sequence"/>
</dbReference>
<dbReference type="EMBL" id="AFWA02000007">
    <property type="protein sequence ID" value="EMR08980.1"/>
    <property type="molecule type" value="Genomic_DNA"/>
</dbReference>
<reference evidence="6" key="1">
    <citation type="journal article" date="2016" name="Nat. Commun.">
        <title>Genome analysis of three Pneumocystis species reveals adaptation mechanisms to life exclusively in mammalian hosts.</title>
        <authorList>
            <person name="Ma L."/>
            <person name="Chen Z."/>
            <person name="Huang D.W."/>
            <person name="Kutty G."/>
            <person name="Ishihara M."/>
            <person name="Wang H."/>
            <person name="Abouelleil A."/>
            <person name="Bishop L."/>
            <person name="Davey E."/>
            <person name="Deng R."/>
            <person name="Deng X."/>
            <person name="Fan L."/>
            <person name="Fantoni G."/>
            <person name="Fitzgerald M."/>
            <person name="Gogineni E."/>
            <person name="Goldberg J.M."/>
            <person name="Handley G."/>
            <person name="Hu X."/>
            <person name="Huber C."/>
            <person name="Jiao X."/>
            <person name="Jones K."/>
            <person name="Levin J.Z."/>
            <person name="Liu Y."/>
            <person name="Macdonald P."/>
            <person name="Melnikov A."/>
            <person name="Raley C."/>
            <person name="Sassi M."/>
            <person name="Sherman B.T."/>
            <person name="Song X."/>
            <person name="Sykes S."/>
            <person name="Tran B."/>
            <person name="Walsh L."/>
            <person name="Xia Y."/>
            <person name="Yang J."/>
            <person name="Young S."/>
            <person name="Zeng Q."/>
            <person name="Zheng X."/>
            <person name="Stephens R."/>
            <person name="Nusbaum C."/>
            <person name="Birren B.W."/>
            <person name="Azadi P."/>
            <person name="Lempicki R.A."/>
            <person name="Cuomo C.A."/>
            <person name="Kovacs J.A."/>
        </authorList>
    </citation>
    <scope>NUCLEOTIDE SEQUENCE [LARGE SCALE GENOMIC DNA]</scope>
    <source>
        <strain evidence="6">B123</strain>
    </source>
</reference>
<dbReference type="VEuPathDB" id="FungiDB:PNEG_02755"/>
<dbReference type="eggNOG" id="KOG1791">
    <property type="taxonomic scope" value="Eukaryota"/>
</dbReference>
<feature type="domain" description="URB1 central HEAT repeat" evidence="4">
    <location>
        <begin position="571"/>
        <end position="770"/>
    </location>
</feature>
<dbReference type="GO" id="GO:0000466">
    <property type="term" value="P:maturation of 5.8S rRNA from tricistronic rRNA transcript (SSU-rRNA, 5.8S rRNA, LSU-rRNA)"/>
    <property type="evidence" value="ECO:0007669"/>
    <property type="project" value="TreeGrafter"/>
</dbReference>
<organism evidence="5 6">
    <name type="scientific">Pneumocystis murina (strain B123)</name>
    <name type="common">Mouse pneumocystis pneumonia agent</name>
    <name type="synonym">Pneumocystis carinii f. sp. muris</name>
    <dbReference type="NCBI Taxonomy" id="1069680"/>
    <lineage>
        <taxon>Eukaryota</taxon>
        <taxon>Fungi</taxon>
        <taxon>Dikarya</taxon>
        <taxon>Ascomycota</taxon>
        <taxon>Taphrinomycotina</taxon>
        <taxon>Pneumocystomycetes</taxon>
        <taxon>Pneumocystaceae</taxon>
        <taxon>Pneumocystis</taxon>
    </lineage>
</organism>
<dbReference type="STRING" id="1069680.M7P539"/>
<dbReference type="InterPro" id="IPR032436">
    <property type="entry name" value="URB1_C"/>
</dbReference>
<feature type="domain" description="URB1 C-terminal" evidence="3">
    <location>
        <begin position="1523"/>
        <end position="1712"/>
    </location>
</feature>
<dbReference type="Pfam" id="PF16201">
    <property type="entry name" value="NopRA1"/>
    <property type="match status" value="1"/>
</dbReference>
<dbReference type="PANTHER" id="PTHR13500">
    <property type="entry name" value="NUCLEOLAR PRERIBOSOMAL-ASSOCIATED PROTEIN 1"/>
    <property type="match status" value="1"/>
</dbReference>
<protein>
    <recommendedName>
        <fullName evidence="7">Nucleolar pre-ribosomal-associated protein 1 C-terminal domain-containing protein</fullName>
    </recommendedName>
</protein>
<evidence type="ECO:0000313" key="5">
    <source>
        <dbReference type="EMBL" id="EMR08980.1"/>
    </source>
</evidence>
<dbReference type="RefSeq" id="XP_007874786.1">
    <property type="nucleotide sequence ID" value="XM_007876595.2"/>
</dbReference>
<feature type="transmembrane region" description="Helical" evidence="1">
    <location>
        <begin position="79"/>
        <end position="99"/>
    </location>
</feature>
<dbReference type="Pfam" id="PF26140">
    <property type="entry name" value="HEAT_URB1"/>
    <property type="match status" value="1"/>
</dbReference>
<dbReference type="OrthoDB" id="72892at2759"/>
<keyword evidence="1" id="KW-1133">Transmembrane helix</keyword>
<dbReference type="GO" id="GO:0000463">
    <property type="term" value="P:maturation of LSU-rRNA from tricistronic rRNA transcript (SSU-rRNA, 5.8S rRNA, LSU-rRNA)"/>
    <property type="evidence" value="ECO:0007669"/>
    <property type="project" value="TreeGrafter"/>
</dbReference>
<comment type="caution">
    <text evidence="5">The sequence shown here is derived from an EMBL/GenBank/DDBJ whole genome shotgun (WGS) entry which is preliminary data.</text>
</comment>